<organism evidence="6 7">
    <name type="scientific">Virgibacillus kapii</name>
    <dbReference type="NCBI Taxonomy" id="1638645"/>
    <lineage>
        <taxon>Bacteria</taxon>
        <taxon>Bacillati</taxon>
        <taxon>Bacillota</taxon>
        <taxon>Bacilli</taxon>
        <taxon>Bacillales</taxon>
        <taxon>Bacillaceae</taxon>
        <taxon>Virgibacillus</taxon>
    </lineage>
</organism>
<evidence type="ECO:0000256" key="2">
    <source>
        <dbReference type="ARBA" id="ARBA00022597"/>
    </source>
</evidence>
<evidence type="ECO:0000256" key="1">
    <source>
        <dbReference type="ARBA" id="ARBA00022448"/>
    </source>
</evidence>
<dbReference type="PANTHER" id="PTHR34382:SF7">
    <property type="entry name" value="PTS SYSTEM N,N'-DIACETYLCHITOBIOSE-SPECIFIC EIIA COMPONENT"/>
    <property type="match status" value="1"/>
</dbReference>
<dbReference type="PIRSF" id="PIRSF000699">
    <property type="entry name" value="PTS_IILac_III"/>
    <property type="match status" value="1"/>
</dbReference>
<feature type="modified residue" description="Phosphohistidine; by HPr" evidence="5">
    <location>
        <position position="76"/>
    </location>
</feature>
<dbReference type="EMBL" id="BMPN01000003">
    <property type="protein sequence ID" value="GGJ59091.1"/>
    <property type="molecule type" value="Genomic_DNA"/>
</dbReference>
<keyword evidence="1" id="KW-0813">Transport</keyword>
<keyword evidence="7" id="KW-1185">Reference proteome</keyword>
<accession>A0ABQ2DIU0</accession>
<comment type="caution">
    <text evidence="6">The sequence shown here is derived from an EMBL/GenBank/DDBJ whole genome shotgun (WGS) entry which is preliminary data.</text>
</comment>
<dbReference type="Gene3D" id="1.20.58.80">
    <property type="entry name" value="Phosphotransferase system, lactose/cellobiose-type IIA subunit"/>
    <property type="match status" value="1"/>
</dbReference>
<dbReference type="SUPFAM" id="SSF46973">
    <property type="entry name" value="Enzyme IIa from lactose specific PTS, IIa-lac"/>
    <property type="match status" value="1"/>
</dbReference>
<evidence type="ECO:0000313" key="7">
    <source>
        <dbReference type="Proteomes" id="UP000634435"/>
    </source>
</evidence>
<proteinExistence type="predicted"/>
<name>A0ABQ2DIU0_9BACI</name>
<evidence type="ECO:0000256" key="3">
    <source>
        <dbReference type="ARBA" id="ARBA00022679"/>
    </source>
</evidence>
<dbReference type="Pfam" id="PF02255">
    <property type="entry name" value="PTS_IIA"/>
    <property type="match status" value="1"/>
</dbReference>
<dbReference type="RefSeq" id="WP_188943050.1">
    <property type="nucleotide sequence ID" value="NZ_BMPN01000003.1"/>
</dbReference>
<dbReference type="InterPro" id="IPR036542">
    <property type="entry name" value="PTS_IIA_lac/cel_sf"/>
</dbReference>
<dbReference type="InterPro" id="IPR003188">
    <property type="entry name" value="PTS_IIA_lac/cel"/>
</dbReference>
<dbReference type="Proteomes" id="UP000634435">
    <property type="component" value="Unassembled WGS sequence"/>
</dbReference>
<evidence type="ECO:0000256" key="4">
    <source>
        <dbReference type="ARBA" id="ARBA00022683"/>
    </source>
</evidence>
<keyword evidence="2" id="KW-0762">Sugar transport</keyword>
<sequence length="110" mass="12361">MKVEEQAIFDLIGHVGSARSSLMEGLYAARENRIEEAELKIAEAVTLLNNGHKVHTAFITQEAAGSKIEFSLLLMHAEDLMLTTETLKEMVTEMVVMYKRIHHLSIHGQN</sequence>
<gene>
    <name evidence="6" type="ORF">GCM10007111_21420</name>
</gene>
<keyword evidence="4" id="KW-0598">Phosphotransferase system</keyword>
<dbReference type="PROSITE" id="PS51095">
    <property type="entry name" value="PTS_EIIA_TYPE_3"/>
    <property type="match status" value="1"/>
</dbReference>
<dbReference type="PANTHER" id="PTHR34382">
    <property type="entry name" value="PTS SYSTEM N,N'-DIACETYLCHITOBIOSE-SPECIFIC EIIA COMPONENT"/>
    <property type="match status" value="1"/>
</dbReference>
<reference evidence="7" key="1">
    <citation type="journal article" date="2019" name="Int. J. Syst. Evol. Microbiol.">
        <title>The Global Catalogue of Microorganisms (GCM) 10K type strain sequencing project: providing services to taxonomists for standard genome sequencing and annotation.</title>
        <authorList>
            <consortium name="The Broad Institute Genomics Platform"/>
            <consortium name="The Broad Institute Genome Sequencing Center for Infectious Disease"/>
            <person name="Wu L."/>
            <person name="Ma J."/>
        </authorList>
    </citation>
    <scope>NUCLEOTIDE SEQUENCE [LARGE SCALE GENOMIC DNA]</scope>
    <source>
        <strain evidence="7">JCM 30071</strain>
    </source>
</reference>
<evidence type="ECO:0000313" key="6">
    <source>
        <dbReference type="EMBL" id="GGJ59091.1"/>
    </source>
</evidence>
<protein>
    <submittedName>
        <fullName evidence="6">PTS cellobiose transporter subunit IIA</fullName>
    </submittedName>
</protein>
<evidence type="ECO:0000256" key="5">
    <source>
        <dbReference type="PROSITE-ProRule" id="PRU00418"/>
    </source>
</evidence>
<keyword evidence="3" id="KW-0808">Transferase</keyword>